<keyword evidence="2 5" id="KW-0812">Transmembrane</keyword>
<keyword evidence="7" id="KW-1185">Reference proteome</keyword>
<comment type="caution">
    <text evidence="6">The sequence shown here is derived from an EMBL/GenBank/DDBJ whole genome shotgun (WGS) entry which is preliminary data.</text>
</comment>
<keyword evidence="6" id="KW-0808">Transferase</keyword>
<feature type="transmembrane region" description="Helical" evidence="5">
    <location>
        <begin position="12"/>
        <end position="40"/>
    </location>
</feature>
<accession>A0AAV4LC66</accession>
<evidence type="ECO:0000256" key="3">
    <source>
        <dbReference type="ARBA" id="ARBA00022989"/>
    </source>
</evidence>
<feature type="transmembrane region" description="Helical" evidence="5">
    <location>
        <begin position="65"/>
        <end position="98"/>
    </location>
</feature>
<protein>
    <submittedName>
        <fullName evidence="6">Orotate phosphoribosyltransferase</fullName>
    </submittedName>
</protein>
<evidence type="ECO:0000256" key="1">
    <source>
        <dbReference type="ARBA" id="ARBA00004141"/>
    </source>
</evidence>
<gene>
    <name evidence="6" type="ORF">DNHGIG_09910</name>
</gene>
<dbReference type="GO" id="GO:0016757">
    <property type="term" value="F:glycosyltransferase activity"/>
    <property type="evidence" value="ECO:0007669"/>
    <property type="project" value="UniProtKB-KW"/>
</dbReference>
<keyword evidence="3 5" id="KW-1133">Transmembrane helix</keyword>
<evidence type="ECO:0000256" key="2">
    <source>
        <dbReference type="ARBA" id="ARBA00022692"/>
    </source>
</evidence>
<proteinExistence type="predicted"/>
<evidence type="ECO:0000313" key="6">
    <source>
        <dbReference type="EMBL" id="GIM45442.1"/>
    </source>
</evidence>
<evidence type="ECO:0000256" key="5">
    <source>
        <dbReference type="SAM" id="Phobius"/>
    </source>
</evidence>
<dbReference type="Pfam" id="PF09685">
    <property type="entry name" value="MamF_MmsF"/>
    <property type="match status" value="1"/>
</dbReference>
<sequence>MLSYEEKQARTWGMLCHLSALAGYFIPFGHLLGPLIIWLIKKDEYLFVDDQGKESLNFQLTLTLYTIISSILCILLIGFVLLLVLFLAELILVIIASVQANHGEKYRYPLTIRFIK</sequence>
<organism evidence="6 7">
    <name type="scientific">Collibacillus ludicampi</name>
    <dbReference type="NCBI Taxonomy" id="2771369"/>
    <lineage>
        <taxon>Bacteria</taxon>
        <taxon>Bacillati</taxon>
        <taxon>Bacillota</taxon>
        <taxon>Bacilli</taxon>
        <taxon>Bacillales</taxon>
        <taxon>Alicyclobacillaceae</taxon>
        <taxon>Collibacillus</taxon>
    </lineage>
</organism>
<dbReference type="AlphaFoldDB" id="A0AAV4LC66"/>
<name>A0AAV4LC66_9BACL</name>
<dbReference type="Proteomes" id="UP001057291">
    <property type="component" value="Unassembled WGS sequence"/>
</dbReference>
<keyword evidence="6" id="KW-0328">Glycosyltransferase</keyword>
<reference evidence="6" key="1">
    <citation type="journal article" date="2023" name="Int. J. Syst. Evol. Microbiol.">
        <title>Collibacillus ludicampi gen. nov., sp. nov., a new soil bacterium of the family Alicyclobacillaceae.</title>
        <authorList>
            <person name="Jojima T."/>
            <person name="Ioku Y."/>
            <person name="Fukuta Y."/>
            <person name="Shirasaka N."/>
            <person name="Matsumura Y."/>
            <person name="Mori M."/>
        </authorList>
    </citation>
    <scope>NUCLEOTIDE SEQUENCE</scope>
    <source>
        <strain evidence="6">TP075</strain>
    </source>
</reference>
<dbReference type="InterPro" id="IPR019109">
    <property type="entry name" value="MamF_MmsF"/>
</dbReference>
<evidence type="ECO:0000256" key="4">
    <source>
        <dbReference type="ARBA" id="ARBA00023136"/>
    </source>
</evidence>
<dbReference type="EMBL" id="BOQE01000001">
    <property type="protein sequence ID" value="GIM45442.1"/>
    <property type="molecule type" value="Genomic_DNA"/>
</dbReference>
<keyword evidence="4 5" id="KW-0472">Membrane</keyword>
<dbReference type="RefSeq" id="WP_282198641.1">
    <property type="nucleotide sequence ID" value="NZ_BOQE01000001.1"/>
</dbReference>
<comment type="subcellular location">
    <subcellularLocation>
        <location evidence="1">Membrane</location>
        <topology evidence="1">Multi-pass membrane protein</topology>
    </subcellularLocation>
</comment>
<evidence type="ECO:0000313" key="7">
    <source>
        <dbReference type="Proteomes" id="UP001057291"/>
    </source>
</evidence>